<dbReference type="AlphaFoldDB" id="A0A919ET82"/>
<dbReference type="Proteomes" id="UP000632849">
    <property type="component" value="Unassembled WGS sequence"/>
</dbReference>
<reference evidence="1" key="2">
    <citation type="submission" date="2020-09" db="EMBL/GenBank/DDBJ databases">
        <authorList>
            <person name="Sun Q."/>
            <person name="Ohkuma M."/>
        </authorList>
    </citation>
    <scope>NUCLEOTIDE SEQUENCE</scope>
    <source>
        <strain evidence="1">JCM 4122</strain>
    </source>
</reference>
<protein>
    <submittedName>
        <fullName evidence="1">Uncharacterized protein</fullName>
    </submittedName>
</protein>
<reference evidence="1" key="1">
    <citation type="journal article" date="2014" name="Int. J. Syst. Evol. Microbiol.">
        <title>Complete genome sequence of Corynebacterium casei LMG S-19264T (=DSM 44701T), isolated from a smear-ripened cheese.</title>
        <authorList>
            <consortium name="US DOE Joint Genome Institute (JGI-PGF)"/>
            <person name="Walter F."/>
            <person name="Albersmeier A."/>
            <person name="Kalinowski J."/>
            <person name="Ruckert C."/>
        </authorList>
    </citation>
    <scope>NUCLEOTIDE SEQUENCE</scope>
    <source>
        <strain evidence="1">JCM 4122</strain>
    </source>
</reference>
<evidence type="ECO:0000313" key="1">
    <source>
        <dbReference type="EMBL" id="GHG22639.1"/>
    </source>
</evidence>
<dbReference type="EMBL" id="BNBE01000003">
    <property type="protein sequence ID" value="GHG22639.1"/>
    <property type="molecule type" value="Genomic_DNA"/>
</dbReference>
<dbReference type="RefSeq" id="WP_190044173.1">
    <property type="nucleotide sequence ID" value="NZ_BNBE01000003.1"/>
</dbReference>
<accession>A0A919ET82</accession>
<evidence type="ECO:0000313" key="2">
    <source>
        <dbReference type="Proteomes" id="UP000632849"/>
    </source>
</evidence>
<gene>
    <name evidence="1" type="ORF">GCM10017667_68240</name>
</gene>
<organism evidence="1 2">
    <name type="scientific">Streptomyces filamentosus</name>
    <name type="common">Streptomyces roseosporus</name>
    <dbReference type="NCBI Taxonomy" id="67294"/>
    <lineage>
        <taxon>Bacteria</taxon>
        <taxon>Bacillati</taxon>
        <taxon>Actinomycetota</taxon>
        <taxon>Actinomycetes</taxon>
        <taxon>Kitasatosporales</taxon>
        <taxon>Streptomycetaceae</taxon>
        <taxon>Streptomyces</taxon>
    </lineage>
</organism>
<comment type="caution">
    <text evidence="1">The sequence shown here is derived from an EMBL/GenBank/DDBJ whole genome shotgun (WGS) entry which is preliminary data.</text>
</comment>
<keyword evidence="2" id="KW-1185">Reference proteome</keyword>
<proteinExistence type="predicted"/>
<sequence>MIERLADGGLPETRAAALVDALCEAARDQIAQELVHQILPLRERHDAAWDWITRDSLSHQLRALVTALATALGNPQDTTAAQGYVRSMASAGGSRSRGAA</sequence>
<name>A0A919ET82_STRFL</name>